<sequence length="1035" mass="114475">MRSIAGFQLLQPYPLMKPSAILLKFPHITPILTTQTNNYSNLRQCRLSTTPPLRSNSESSSSSSTESKQSIVGDLLHYLNESWTQFHATAEAKQQLVAAGFHLLNENEEWELKAGGRYFFTRNMSSLVAFAIGEKYSIGNGFHVIAAHTDSPCLKLKPKSASTKSGYPMVNVQTYGGGLWHTWFDRDLSLAGRVIIRADDGSFSHKLVKIKRPLLRVPTLAIHLNRTVNTDGFKPNFETQLIPLLATAADKAPEPDDKVSASSSKDAHHQLLMQILSDELGCKVQDIASIELNVCDTQPSCLGGANDEFIFSGRLDNLASSFCALRALIGACATPEDLANEHAIRMVALFDNEEVGSDSYQGAGAPTMFEAMRRINSCLAQQSVGECGFARAIRHSFLVSADMAHGVHPNFMDKHEENHRPMLQKGLVIKHNANQRYATSGVTSFLFKEVARIHNLPIQGVMVEDILQIKLQLNEFMKEMQDVTTALLNTQRGPTASATSSPMAQQTAAHVEPQLVNPDGIVSVPALPTFNGADPLGWLARADQHFDLYPCIDEQKVQLTMVAFEGLALYWFRWFKRKRLQFSWQELTHVLIARFDDRSEGNAYERLAATRHTGMVETYIDLFTQLANQLLALTDETLLGLFMHGLREDGEGNREPAGRLPEIQGLRLDLWLRRSSRIPASPASNTGRTPGNGAPGSGRAGRSSSGPVKAKFVQLSDSKQEELRKRGLCFRCEQPYHPTQHDCPMKYLNVLLVGDDMAPELELEEIEVTGIEASEGGSEEQQLDQEISLSVCFAVGISGPRTMRLKGLVQDREVTILVDSWASHNFISAKLASQLNLPVDLTSQFGVKLGDGCRTDTTGLCRQVAIRLDSTSVLGGVDMILGIAWLETLGKMEVDWKKRYLTFNYEGKLVQLVGDGSSYRAEATMKVILHNSDVELRIVLIEPCQCWMITAKTGADEQRVSEEFVVRNDMGCGSTIGPILASGVGIRTVDCGIAQLSMHSVREICGKEDVDIAYRHFKAFYKTFSSIDKKLSVDY</sequence>
<keyword evidence="7" id="KW-0479">Metal-binding</keyword>
<keyword evidence="6" id="KW-0645">Protease</keyword>
<name>A0AAV6XGZ0_9LAMI</name>
<evidence type="ECO:0000256" key="2">
    <source>
        <dbReference type="ARBA" id="ARBA00001947"/>
    </source>
</evidence>
<dbReference type="PANTHER" id="PTHR28570:SF3">
    <property type="entry name" value="ASPARTYL AMINOPEPTIDASE"/>
    <property type="match status" value="1"/>
</dbReference>
<feature type="region of interest" description="Disordered" evidence="11">
    <location>
        <begin position="47"/>
        <end position="67"/>
    </location>
</feature>
<keyword evidence="8" id="KW-0378">Hydrolase</keyword>
<dbReference type="CDD" id="cd05658">
    <property type="entry name" value="M18_DAP"/>
    <property type="match status" value="1"/>
</dbReference>
<dbReference type="InterPro" id="IPR005162">
    <property type="entry name" value="Retrotrans_gag_dom"/>
</dbReference>
<dbReference type="Gene3D" id="3.40.630.10">
    <property type="entry name" value="Zn peptidases"/>
    <property type="match status" value="2"/>
</dbReference>
<evidence type="ECO:0000313" key="13">
    <source>
        <dbReference type="EMBL" id="KAG8380630.1"/>
    </source>
</evidence>
<dbReference type="EC" id="3.4.11.21" evidence="4"/>
<comment type="catalytic activity">
    <reaction evidence="1">
        <text>Release of an N-terminal aspartate or glutamate from a peptide, with a preference for aspartate.</text>
        <dbReference type="EC" id="3.4.11.21"/>
    </reaction>
</comment>
<dbReference type="NCBIfam" id="NF002759">
    <property type="entry name" value="PRK02813.1"/>
    <property type="match status" value="1"/>
</dbReference>
<comment type="cofactor">
    <cofactor evidence="2">
        <name>Zn(2+)</name>
        <dbReference type="ChEBI" id="CHEBI:29105"/>
    </cofactor>
</comment>
<comment type="similarity">
    <text evidence="3">Belongs to the peptidase M18 family.</text>
</comment>
<dbReference type="Pfam" id="PF08284">
    <property type="entry name" value="RVP_2"/>
    <property type="match status" value="1"/>
</dbReference>
<dbReference type="GO" id="GO:0008270">
    <property type="term" value="F:zinc ion binding"/>
    <property type="evidence" value="ECO:0007669"/>
    <property type="project" value="InterPro"/>
</dbReference>
<feature type="region of interest" description="Disordered" evidence="11">
    <location>
        <begin position="678"/>
        <end position="718"/>
    </location>
</feature>
<keyword evidence="9" id="KW-0862">Zinc</keyword>
<evidence type="ECO:0000313" key="14">
    <source>
        <dbReference type="Proteomes" id="UP000826271"/>
    </source>
</evidence>
<proteinExistence type="inferred from homology"/>
<dbReference type="InterPro" id="IPR023358">
    <property type="entry name" value="Peptidase_M18_dom2"/>
</dbReference>
<comment type="caution">
    <text evidence="13">The sequence shown here is derived from an EMBL/GenBank/DDBJ whole genome shotgun (WGS) entry which is preliminary data.</text>
</comment>
<reference evidence="13" key="1">
    <citation type="submission" date="2019-10" db="EMBL/GenBank/DDBJ databases">
        <authorList>
            <person name="Zhang R."/>
            <person name="Pan Y."/>
            <person name="Wang J."/>
            <person name="Ma R."/>
            <person name="Yu S."/>
        </authorList>
    </citation>
    <scope>NUCLEOTIDE SEQUENCE</scope>
    <source>
        <strain evidence="13">LA-IB0</strain>
        <tissue evidence="13">Leaf</tissue>
    </source>
</reference>
<dbReference type="Pfam" id="PF02127">
    <property type="entry name" value="Peptidase_M18"/>
    <property type="match status" value="2"/>
</dbReference>
<evidence type="ECO:0000256" key="6">
    <source>
        <dbReference type="ARBA" id="ARBA00022670"/>
    </source>
</evidence>
<keyword evidence="5" id="KW-0031">Aminopeptidase</keyword>
<dbReference type="SUPFAM" id="SSF101821">
    <property type="entry name" value="Aminopeptidase/glucanase lid domain"/>
    <property type="match status" value="1"/>
</dbReference>
<gene>
    <name evidence="13" type="ORF">BUALT_Bualt06G0035700</name>
</gene>
<evidence type="ECO:0000256" key="10">
    <source>
        <dbReference type="ARBA" id="ARBA00023049"/>
    </source>
</evidence>
<dbReference type="Gene3D" id="2.40.70.10">
    <property type="entry name" value="Acid Proteases"/>
    <property type="match status" value="1"/>
</dbReference>
<evidence type="ECO:0000256" key="11">
    <source>
        <dbReference type="SAM" id="MobiDB-lite"/>
    </source>
</evidence>
<evidence type="ECO:0000256" key="9">
    <source>
        <dbReference type="ARBA" id="ARBA00022833"/>
    </source>
</evidence>
<dbReference type="GO" id="GO:0004177">
    <property type="term" value="F:aminopeptidase activity"/>
    <property type="evidence" value="ECO:0007669"/>
    <property type="project" value="UniProtKB-KW"/>
</dbReference>
<dbReference type="GO" id="GO:0006508">
    <property type="term" value="P:proteolysis"/>
    <property type="evidence" value="ECO:0007669"/>
    <property type="project" value="UniProtKB-KW"/>
</dbReference>
<dbReference type="SUPFAM" id="SSF53187">
    <property type="entry name" value="Zn-dependent exopeptidases"/>
    <property type="match status" value="2"/>
</dbReference>
<dbReference type="Pfam" id="PF03732">
    <property type="entry name" value="Retrotrans_gag"/>
    <property type="match status" value="1"/>
</dbReference>
<feature type="domain" description="Retrotransposon gag" evidence="12">
    <location>
        <begin position="559"/>
        <end position="648"/>
    </location>
</feature>
<dbReference type="GO" id="GO:0008237">
    <property type="term" value="F:metallopeptidase activity"/>
    <property type="evidence" value="ECO:0007669"/>
    <property type="project" value="UniProtKB-KW"/>
</dbReference>
<dbReference type="Proteomes" id="UP000826271">
    <property type="component" value="Unassembled WGS sequence"/>
</dbReference>
<dbReference type="EMBL" id="WHWC01000006">
    <property type="protein sequence ID" value="KAG8380630.1"/>
    <property type="molecule type" value="Genomic_DNA"/>
</dbReference>
<feature type="compositionally biased region" description="Low complexity" evidence="11">
    <location>
        <begin position="55"/>
        <end position="67"/>
    </location>
</feature>
<dbReference type="GO" id="GO:0005737">
    <property type="term" value="C:cytoplasm"/>
    <property type="evidence" value="ECO:0007669"/>
    <property type="project" value="UniProtKB-ARBA"/>
</dbReference>
<dbReference type="InterPro" id="IPR021109">
    <property type="entry name" value="Peptidase_aspartic_dom_sf"/>
</dbReference>
<evidence type="ECO:0000256" key="1">
    <source>
        <dbReference type="ARBA" id="ARBA00001335"/>
    </source>
</evidence>
<dbReference type="PRINTS" id="PR00932">
    <property type="entry name" value="AMINO1PTASE"/>
</dbReference>
<keyword evidence="14" id="KW-1185">Reference proteome</keyword>
<dbReference type="FunFam" id="2.30.250.10:FF:000001">
    <property type="entry name" value="Aspartyl aminopeptidase 1"/>
    <property type="match status" value="1"/>
</dbReference>
<evidence type="ECO:0000256" key="7">
    <source>
        <dbReference type="ARBA" id="ARBA00022723"/>
    </source>
</evidence>
<keyword evidence="10" id="KW-0482">Metalloprotease</keyword>
<evidence type="ECO:0000259" key="12">
    <source>
        <dbReference type="Pfam" id="PF03732"/>
    </source>
</evidence>
<organism evidence="13 14">
    <name type="scientific">Buddleja alternifolia</name>
    <dbReference type="NCBI Taxonomy" id="168488"/>
    <lineage>
        <taxon>Eukaryota</taxon>
        <taxon>Viridiplantae</taxon>
        <taxon>Streptophyta</taxon>
        <taxon>Embryophyta</taxon>
        <taxon>Tracheophyta</taxon>
        <taxon>Spermatophyta</taxon>
        <taxon>Magnoliopsida</taxon>
        <taxon>eudicotyledons</taxon>
        <taxon>Gunneridae</taxon>
        <taxon>Pentapetalae</taxon>
        <taxon>asterids</taxon>
        <taxon>lamiids</taxon>
        <taxon>Lamiales</taxon>
        <taxon>Scrophulariaceae</taxon>
        <taxon>Buddlejeae</taxon>
        <taxon>Buddleja</taxon>
    </lineage>
</organism>
<evidence type="ECO:0000256" key="4">
    <source>
        <dbReference type="ARBA" id="ARBA00011965"/>
    </source>
</evidence>
<dbReference type="PANTHER" id="PTHR28570">
    <property type="entry name" value="ASPARTYL AMINOPEPTIDASE"/>
    <property type="match status" value="1"/>
</dbReference>
<protein>
    <recommendedName>
        <fullName evidence="4">aspartyl aminopeptidase</fullName>
        <ecNumber evidence="4">3.4.11.21</ecNumber>
    </recommendedName>
</protein>
<evidence type="ECO:0000256" key="5">
    <source>
        <dbReference type="ARBA" id="ARBA00022438"/>
    </source>
</evidence>
<evidence type="ECO:0000256" key="3">
    <source>
        <dbReference type="ARBA" id="ARBA00008290"/>
    </source>
</evidence>
<dbReference type="Gene3D" id="2.30.250.10">
    <property type="entry name" value="Aminopeptidase i, Domain 2"/>
    <property type="match status" value="1"/>
</dbReference>
<dbReference type="InterPro" id="IPR001948">
    <property type="entry name" value="Peptidase_M18"/>
</dbReference>
<accession>A0AAV6XGZ0</accession>
<evidence type="ECO:0000256" key="8">
    <source>
        <dbReference type="ARBA" id="ARBA00022801"/>
    </source>
</evidence>
<dbReference type="CDD" id="cd00303">
    <property type="entry name" value="retropepsin_like"/>
    <property type="match status" value="1"/>
</dbReference>
<dbReference type="AlphaFoldDB" id="A0AAV6XGZ0"/>